<feature type="region of interest" description="Disordered" evidence="2">
    <location>
        <begin position="149"/>
        <end position="212"/>
    </location>
</feature>
<feature type="compositionally biased region" description="Basic and acidic residues" evidence="2">
    <location>
        <begin position="149"/>
        <end position="180"/>
    </location>
</feature>
<dbReference type="AlphaFoldDB" id="A0A6S7G423"/>
<feature type="coiled-coil region" evidence="1">
    <location>
        <begin position="227"/>
        <end position="314"/>
    </location>
</feature>
<reference evidence="4" key="1">
    <citation type="submission" date="2020-04" db="EMBL/GenBank/DDBJ databases">
        <authorList>
            <person name="Alioto T."/>
            <person name="Alioto T."/>
            <person name="Gomez Garrido J."/>
        </authorList>
    </citation>
    <scope>NUCLEOTIDE SEQUENCE</scope>
    <source>
        <strain evidence="4">A484AB</strain>
    </source>
</reference>
<feature type="region of interest" description="Disordered" evidence="2">
    <location>
        <begin position="330"/>
        <end position="393"/>
    </location>
</feature>
<comment type="caution">
    <text evidence="4">The sequence shown here is derived from an EMBL/GenBank/DDBJ whole genome shotgun (WGS) entry which is preliminary data.</text>
</comment>
<evidence type="ECO:0000256" key="2">
    <source>
        <dbReference type="SAM" id="MobiDB-lite"/>
    </source>
</evidence>
<dbReference type="EMBL" id="CACRXK020000634">
    <property type="protein sequence ID" value="CAB3983619.1"/>
    <property type="molecule type" value="Genomic_DNA"/>
</dbReference>
<evidence type="ECO:0000256" key="1">
    <source>
        <dbReference type="SAM" id="Coils"/>
    </source>
</evidence>
<dbReference type="Pfam" id="PF00078">
    <property type="entry name" value="RVT_1"/>
    <property type="match status" value="1"/>
</dbReference>
<dbReference type="InterPro" id="IPR043502">
    <property type="entry name" value="DNA/RNA_pol_sf"/>
</dbReference>
<feature type="domain" description="Reverse transcriptase" evidence="3">
    <location>
        <begin position="573"/>
        <end position="680"/>
    </location>
</feature>
<proteinExistence type="predicted"/>
<gene>
    <name evidence="4" type="ORF">PACLA_8A019727</name>
</gene>
<keyword evidence="1" id="KW-0175">Coiled coil</keyword>
<name>A0A6S7G423_PARCT</name>
<dbReference type="Gene3D" id="3.40.50.12690">
    <property type="match status" value="1"/>
</dbReference>
<evidence type="ECO:0000313" key="5">
    <source>
        <dbReference type="Proteomes" id="UP001152795"/>
    </source>
</evidence>
<protein>
    <recommendedName>
        <fullName evidence="3">Reverse transcriptase domain-containing protein</fullName>
    </recommendedName>
</protein>
<dbReference type="PANTHER" id="PTHR19446">
    <property type="entry name" value="REVERSE TRANSCRIPTASES"/>
    <property type="match status" value="1"/>
</dbReference>
<accession>A0A6S7G423</accession>
<organism evidence="4 5">
    <name type="scientific">Paramuricea clavata</name>
    <name type="common">Red gorgonian</name>
    <name type="synonym">Violescent sea-whip</name>
    <dbReference type="NCBI Taxonomy" id="317549"/>
    <lineage>
        <taxon>Eukaryota</taxon>
        <taxon>Metazoa</taxon>
        <taxon>Cnidaria</taxon>
        <taxon>Anthozoa</taxon>
        <taxon>Octocorallia</taxon>
        <taxon>Malacalcyonacea</taxon>
        <taxon>Plexauridae</taxon>
        <taxon>Paramuricea</taxon>
    </lineage>
</organism>
<dbReference type="Proteomes" id="UP001152795">
    <property type="component" value="Unassembled WGS sequence"/>
</dbReference>
<evidence type="ECO:0000259" key="3">
    <source>
        <dbReference type="Pfam" id="PF00078"/>
    </source>
</evidence>
<feature type="compositionally biased region" description="Basic residues" evidence="2">
    <location>
        <begin position="349"/>
        <end position="360"/>
    </location>
</feature>
<dbReference type="SUPFAM" id="SSF52266">
    <property type="entry name" value="SGNH hydrolase"/>
    <property type="match status" value="1"/>
</dbReference>
<dbReference type="SUPFAM" id="SSF56672">
    <property type="entry name" value="DNA/RNA polymerases"/>
    <property type="match status" value="1"/>
</dbReference>
<feature type="compositionally biased region" description="Polar residues" evidence="2">
    <location>
        <begin position="362"/>
        <end position="382"/>
    </location>
</feature>
<keyword evidence="5" id="KW-1185">Reference proteome</keyword>
<sequence length="684" mass="76240">MNMMGASSTVSNILYSYFNIKRSKLIWTGSLETLKAFVLTAIDEETAETTTWRSPSGGKWLFDSKLLSVTWLTKSQNIYFDGEKGSDLMERIHSFLKQDPDNASEIANPAKLDLERSIESLLADDSDDVTDDTFEESFSDRCDIAKELKNQEEKQASIDSETSTKHDESNTKSKNLHEESIGLYTVTKSGNLQTKSTNRHNPLGSSASCNRDSAEISRLNSKLDRFSENVTNKLQNLSVEINNIKENKPYSILVLENVVNDLKEDKLVLIRKNDELREQNMDMSHIISELKMANKNLESEKSSLLTALKLIQNDHQQTCTKTIVENDGENNVELPANDKHLNTEASTGKNRKKKGKKSKSKPPTQNSSQQTADVDTSGGIVNTSSSKSTGQGKKTVVIAGDSIVKNTIGPKMSADDPNHHFIVKPFPGATVSDMEDFVKPLTRRTPDKMILHVGTNDLRSHSTPKIIADSIVNIVTQIKEDSPEYLNCHISGNTFELKSTTSSMVCSLLDKLCKSKATGLDKISAKLLRYCPDLLSESLTVIFNCSINTGIFPDYWKCSKVIPLFKHGERRDLNNYRPISIIPVVAKVFERIIYDQIYAFLTDNNLLCNSQSGFRCLHSTVTALLESTNNWAYNIDQGRVNAVVFLDLKKAFDTVNHGILSKLNAYGLGGAVGNWFKSYLSDHS</sequence>
<evidence type="ECO:0000313" key="4">
    <source>
        <dbReference type="EMBL" id="CAB3983619.1"/>
    </source>
</evidence>
<feature type="compositionally biased region" description="Low complexity" evidence="2">
    <location>
        <begin position="383"/>
        <end position="393"/>
    </location>
</feature>
<dbReference type="InterPro" id="IPR000477">
    <property type="entry name" value="RT_dom"/>
</dbReference>
<feature type="compositionally biased region" description="Polar residues" evidence="2">
    <location>
        <begin position="186"/>
        <end position="211"/>
    </location>
</feature>